<proteinExistence type="predicted"/>
<organism evidence="1 2">
    <name type="scientific">Candidatus Colwellbacteria bacterium RIFCSPLOWO2_12_FULL_44_13</name>
    <dbReference type="NCBI Taxonomy" id="1797694"/>
    <lineage>
        <taxon>Bacteria</taxon>
        <taxon>Candidatus Colwelliibacteriota</taxon>
    </lineage>
</organism>
<evidence type="ECO:0000313" key="2">
    <source>
        <dbReference type="Proteomes" id="UP000176976"/>
    </source>
</evidence>
<name>A0A1G1ZBJ2_9BACT</name>
<sequence length="87" mass="10332">MQKDEYRELLNRRAKESRVYSQHQFVGVTLAEMLDDKAHTSLYIRLAKNHNQELLLHLARTVSGNKEVRNKGAYFMRLLQESRKDRS</sequence>
<dbReference type="Proteomes" id="UP000176976">
    <property type="component" value="Unassembled WGS sequence"/>
</dbReference>
<dbReference type="AlphaFoldDB" id="A0A1G1ZBJ2"/>
<protein>
    <submittedName>
        <fullName evidence="1">Uncharacterized protein</fullName>
    </submittedName>
</protein>
<reference evidence="1 2" key="1">
    <citation type="journal article" date="2016" name="Nat. Commun.">
        <title>Thousands of microbial genomes shed light on interconnected biogeochemical processes in an aquifer system.</title>
        <authorList>
            <person name="Anantharaman K."/>
            <person name="Brown C.T."/>
            <person name="Hug L.A."/>
            <person name="Sharon I."/>
            <person name="Castelle C.J."/>
            <person name="Probst A.J."/>
            <person name="Thomas B.C."/>
            <person name="Singh A."/>
            <person name="Wilkins M.J."/>
            <person name="Karaoz U."/>
            <person name="Brodie E.L."/>
            <person name="Williams K.H."/>
            <person name="Hubbard S.S."/>
            <person name="Banfield J.F."/>
        </authorList>
    </citation>
    <scope>NUCLEOTIDE SEQUENCE [LARGE SCALE GENOMIC DNA]</scope>
</reference>
<comment type="caution">
    <text evidence="1">The sequence shown here is derived from an EMBL/GenBank/DDBJ whole genome shotgun (WGS) entry which is preliminary data.</text>
</comment>
<dbReference type="EMBL" id="MHJC01000005">
    <property type="protein sequence ID" value="OGY61995.1"/>
    <property type="molecule type" value="Genomic_DNA"/>
</dbReference>
<gene>
    <name evidence="1" type="ORF">A3H06_01300</name>
</gene>
<evidence type="ECO:0000313" key="1">
    <source>
        <dbReference type="EMBL" id="OGY61995.1"/>
    </source>
</evidence>
<accession>A0A1G1ZBJ2</accession>